<evidence type="ECO:0000256" key="1">
    <source>
        <dbReference type="ARBA" id="ARBA00022729"/>
    </source>
</evidence>
<dbReference type="InterPro" id="IPR039426">
    <property type="entry name" value="TonB-dep_rcpt-like"/>
</dbReference>
<dbReference type="NCBIfam" id="TIGR04056">
    <property type="entry name" value="OMP_RagA_SusC"/>
    <property type="match status" value="1"/>
</dbReference>
<dbReference type="Proteomes" id="UP000482653">
    <property type="component" value="Unassembled WGS sequence"/>
</dbReference>
<dbReference type="InterPro" id="IPR037066">
    <property type="entry name" value="Plug_dom_sf"/>
</dbReference>
<dbReference type="InterPro" id="IPR012910">
    <property type="entry name" value="Plug_dom"/>
</dbReference>
<protein>
    <submittedName>
        <fullName evidence="4">SusC/RagA family TonB-linked outer membrane protein</fullName>
    </submittedName>
</protein>
<dbReference type="SUPFAM" id="SSF56935">
    <property type="entry name" value="Porins"/>
    <property type="match status" value="1"/>
</dbReference>
<gene>
    <name evidence="4" type="ORF">F2Y87_29285</name>
</gene>
<keyword evidence="1" id="KW-0732">Signal</keyword>
<evidence type="ECO:0000256" key="2">
    <source>
        <dbReference type="PROSITE-ProRule" id="PRU01360"/>
    </source>
</evidence>
<proteinExistence type="inferred from homology"/>
<evidence type="ECO:0000313" key="4">
    <source>
        <dbReference type="EMBL" id="KAA5409837.1"/>
    </source>
</evidence>
<reference evidence="4 5" key="1">
    <citation type="journal article" date="2019" name="Nat. Med.">
        <title>A library of human gut bacterial isolates paired with longitudinal multiomics data enables mechanistic microbiome research.</title>
        <authorList>
            <person name="Poyet M."/>
            <person name="Groussin M."/>
            <person name="Gibbons S.M."/>
            <person name="Avila-Pacheco J."/>
            <person name="Jiang X."/>
            <person name="Kearney S.M."/>
            <person name="Perrotta A.R."/>
            <person name="Berdy B."/>
            <person name="Zhao S."/>
            <person name="Lieberman T.D."/>
            <person name="Swanson P.K."/>
            <person name="Smith M."/>
            <person name="Roesemann S."/>
            <person name="Alexander J.E."/>
            <person name="Rich S.A."/>
            <person name="Livny J."/>
            <person name="Vlamakis H."/>
            <person name="Clish C."/>
            <person name="Bullock K."/>
            <person name="Deik A."/>
            <person name="Scott J."/>
            <person name="Pierce K.A."/>
            <person name="Xavier R.J."/>
            <person name="Alm E.J."/>
        </authorList>
    </citation>
    <scope>NUCLEOTIDE SEQUENCE [LARGE SCALE GENOMIC DNA]</scope>
    <source>
        <strain evidence="4 5">BIOML-A8</strain>
    </source>
</reference>
<dbReference type="Gene3D" id="2.60.40.1120">
    <property type="entry name" value="Carboxypeptidase-like, regulatory domain"/>
    <property type="match status" value="1"/>
</dbReference>
<comment type="similarity">
    <text evidence="2">Belongs to the TonB-dependent receptor family.</text>
</comment>
<dbReference type="GO" id="GO:0015889">
    <property type="term" value="P:cobalamin transport"/>
    <property type="evidence" value="ECO:0007669"/>
    <property type="project" value="TreeGrafter"/>
</dbReference>
<dbReference type="PROSITE" id="PS52016">
    <property type="entry name" value="TONB_DEPENDENT_REC_3"/>
    <property type="match status" value="1"/>
</dbReference>
<feature type="non-terminal residue" evidence="4">
    <location>
        <position position="462"/>
    </location>
</feature>
<dbReference type="Pfam" id="PF07715">
    <property type="entry name" value="Plug"/>
    <property type="match status" value="1"/>
</dbReference>
<dbReference type="PANTHER" id="PTHR30069:SF53">
    <property type="entry name" value="COLICIN I RECEPTOR-RELATED"/>
    <property type="match status" value="1"/>
</dbReference>
<dbReference type="PANTHER" id="PTHR30069">
    <property type="entry name" value="TONB-DEPENDENT OUTER MEMBRANE RECEPTOR"/>
    <property type="match status" value="1"/>
</dbReference>
<dbReference type="NCBIfam" id="TIGR04057">
    <property type="entry name" value="SusC_RagA_signa"/>
    <property type="match status" value="1"/>
</dbReference>
<dbReference type="AlphaFoldDB" id="A0A6L3JQ09"/>
<accession>A0A6L3JQ09</accession>
<name>A0A6L3JQ09_9BACE</name>
<dbReference type="FunFam" id="2.60.40.1120:FF:000003">
    <property type="entry name" value="Outer membrane protein Omp121"/>
    <property type="match status" value="1"/>
</dbReference>
<keyword evidence="2" id="KW-0472">Membrane</keyword>
<evidence type="ECO:0000313" key="5">
    <source>
        <dbReference type="Proteomes" id="UP000482653"/>
    </source>
</evidence>
<dbReference type="GO" id="GO:0009279">
    <property type="term" value="C:cell outer membrane"/>
    <property type="evidence" value="ECO:0007669"/>
    <property type="project" value="UniProtKB-SubCell"/>
</dbReference>
<dbReference type="InterPro" id="IPR023997">
    <property type="entry name" value="TonB-dep_OMP_SusC/RagA_CS"/>
</dbReference>
<dbReference type="SUPFAM" id="SSF49464">
    <property type="entry name" value="Carboxypeptidase regulatory domain-like"/>
    <property type="match status" value="1"/>
</dbReference>
<feature type="domain" description="TonB-dependent receptor plug" evidence="3">
    <location>
        <begin position="130"/>
        <end position="235"/>
    </location>
</feature>
<dbReference type="EMBL" id="VVYX01000167">
    <property type="protein sequence ID" value="KAA5409837.1"/>
    <property type="molecule type" value="Genomic_DNA"/>
</dbReference>
<keyword evidence="2" id="KW-0813">Transport</keyword>
<keyword evidence="2" id="KW-0998">Cell outer membrane</keyword>
<dbReference type="RefSeq" id="WP_149948446.1">
    <property type="nucleotide sequence ID" value="NZ_VVYX01000167.1"/>
</dbReference>
<dbReference type="InterPro" id="IPR023996">
    <property type="entry name" value="TonB-dep_OMP_SusC/RagA"/>
</dbReference>
<evidence type="ECO:0000259" key="3">
    <source>
        <dbReference type="Pfam" id="PF07715"/>
    </source>
</evidence>
<comment type="subcellular location">
    <subcellularLocation>
        <location evidence="2">Cell outer membrane</location>
        <topology evidence="2">Multi-pass membrane protein</topology>
    </subcellularLocation>
</comment>
<sequence length="462" mass="49915">MKNMFSKGAHPSEFGHRQTTMLMLGLFLLVSQCLFAQSRIIKGTVYDEHKDALIGASVILKGTSQGTITDIDGNFSVEASDKNTVLIVSYIGYDAQEINVGSQTFVKVQLKPSSLALEEVVVVGYGSQKKSELTAAISSVKSSDFVRGNVRDAGQLLKGKIAGLSIVNSTGDPTENSSILLRGTNSLQGNNSPLVLIDGIPGDLRTVAPEDIAQIDVLKDGSSAAIYGTRATNGVILVTTRKANSDFSIDYNGYVGTEEFVKTERVLTGDEFRSLIQDGTISATDFGGNTDWLEAITRTPVNHGHNLSVKGGSEKTNYLLNVNYKKNQGIFKKSDNETLIVRLAVNHSMLNDKLRLNVSVNSNTQNYTTTGDGSSFNRGVYSAALVTNPTLPIYKQDVNKDVLSSMPEYDGPWAQPSALVAIANPLSTIETANGRHHRQRTRLNGNVTFQPIESLKFNALLS</sequence>
<keyword evidence="2" id="KW-1134">Transmembrane beta strand</keyword>
<comment type="caution">
    <text evidence="4">The sequence shown here is derived from an EMBL/GenBank/DDBJ whole genome shotgun (WGS) entry which is preliminary data.</text>
</comment>
<organism evidence="4 5">
    <name type="scientific">Bacteroides cellulosilyticus</name>
    <dbReference type="NCBI Taxonomy" id="246787"/>
    <lineage>
        <taxon>Bacteria</taxon>
        <taxon>Pseudomonadati</taxon>
        <taxon>Bacteroidota</taxon>
        <taxon>Bacteroidia</taxon>
        <taxon>Bacteroidales</taxon>
        <taxon>Bacteroidaceae</taxon>
        <taxon>Bacteroides</taxon>
    </lineage>
</organism>
<dbReference type="Pfam" id="PF13715">
    <property type="entry name" value="CarbopepD_reg_2"/>
    <property type="match status" value="1"/>
</dbReference>
<dbReference type="InterPro" id="IPR008969">
    <property type="entry name" value="CarboxyPept-like_regulatory"/>
</dbReference>
<keyword evidence="2" id="KW-0812">Transmembrane</keyword>
<dbReference type="Gene3D" id="2.170.130.10">
    <property type="entry name" value="TonB-dependent receptor, plug domain"/>
    <property type="match status" value="1"/>
</dbReference>